<protein>
    <submittedName>
        <fullName evidence="1">Uncharacterized protein</fullName>
    </submittedName>
</protein>
<reference evidence="1 2" key="1">
    <citation type="submission" date="2015-09" db="EMBL/GenBank/DDBJ databases">
        <title>Genome announcement of multiple Pseudomonas syringae strains.</title>
        <authorList>
            <person name="Thakur S."/>
            <person name="Wang P.W."/>
            <person name="Gong Y."/>
            <person name="Weir B.S."/>
            <person name="Guttman D.S."/>
        </authorList>
    </citation>
    <scope>NUCLEOTIDE SEQUENCE [LARGE SCALE GENOMIC DNA]</scope>
    <source>
        <strain evidence="1 2">ICMP16929</strain>
    </source>
</reference>
<evidence type="ECO:0000313" key="2">
    <source>
        <dbReference type="Proteomes" id="UP000050384"/>
    </source>
</evidence>
<comment type="caution">
    <text evidence="1">The sequence shown here is derived from an EMBL/GenBank/DDBJ whole genome shotgun (WGS) entry which is preliminary data.</text>
</comment>
<dbReference type="PATRIC" id="fig|264459.3.peg.6754"/>
<organism evidence="1 2">
    <name type="scientific">Pseudomonas syringae pv. spinaceae</name>
    <dbReference type="NCBI Taxonomy" id="264459"/>
    <lineage>
        <taxon>Bacteria</taxon>
        <taxon>Pseudomonadati</taxon>
        <taxon>Pseudomonadota</taxon>
        <taxon>Gammaproteobacteria</taxon>
        <taxon>Pseudomonadales</taxon>
        <taxon>Pseudomonadaceae</taxon>
        <taxon>Pseudomonas</taxon>
        <taxon>Pseudomonas syringae</taxon>
    </lineage>
</organism>
<dbReference type="AlphaFoldDB" id="A0A0Q0G655"/>
<proteinExistence type="predicted"/>
<feature type="non-terminal residue" evidence="1">
    <location>
        <position position="33"/>
    </location>
</feature>
<dbReference type="Proteomes" id="UP000050384">
    <property type="component" value="Unassembled WGS sequence"/>
</dbReference>
<evidence type="ECO:0000313" key="1">
    <source>
        <dbReference type="EMBL" id="KPZ08707.1"/>
    </source>
</evidence>
<sequence length="33" mass="3548">MNGADEYAVAQGNTRLIPNLNTTCKMEVPADLP</sequence>
<gene>
    <name evidence="1" type="ORF">ALO94_05478</name>
</gene>
<name>A0A0Q0G655_PSESX</name>
<accession>A0A0Q0G655</accession>
<dbReference type="EMBL" id="LJRI01000241">
    <property type="protein sequence ID" value="KPZ08707.1"/>
    <property type="molecule type" value="Genomic_DNA"/>
</dbReference>